<dbReference type="EMBL" id="VFQX01000002">
    <property type="protein sequence ID" value="KAF0984809.1"/>
    <property type="molecule type" value="Genomic_DNA"/>
</dbReference>
<reference evidence="1 2" key="1">
    <citation type="journal article" date="2019" name="Sci. Rep.">
        <title>Nanopore sequencing improves the draft genome of the human pathogenic amoeba Naegleria fowleri.</title>
        <authorList>
            <person name="Liechti N."/>
            <person name="Schurch N."/>
            <person name="Bruggmann R."/>
            <person name="Wittwer M."/>
        </authorList>
    </citation>
    <scope>NUCLEOTIDE SEQUENCE [LARGE SCALE GENOMIC DNA]</scope>
    <source>
        <strain evidence="1 2">ATCC 30894</strain>
    </source>
</reference>
<dbReference type="Proteomes" id="UP000444721">
    <property type="component" value="Unassembled WGS sequence"/>
</dbReference>
<gene>
    <name evidence="1" type="ORF">FDP41_000708</name>
</gene>
<dbReference type="VEuPathDB" id="AmoebaDB:NfTy_031370"/>
<dbReference type="AlphaFoldDB" id="A0A6A5CHP1"/>
<comment type="caution">
    <text evidence="1">The sequence shown here is derived from an EMBL/GenBank/DDBJ whole genome shotgun (WGS) entry which is preliminary data.</text>
</comment>
<dbReference type="RefSeq" id="XP_044569522.1">
    <property type="nucleotide sequence ID" value="XM_044710785.1"/>
</dbReference>
<organism evidence="1 2">
    <name type="scientific">Naegleria fowleri</name>
    <name type="common">Brain eating amoeba</name>
    <dbReference type="NCBI Taxonomy" id="5763"/>
    <lineage>
        <taxon>Eukaryota</taxon>
        <taxon>Discoba</taxon>
        <taxon>Heterolobosea</taxon>
        <taxon>Tetramitia</taxon>
        <taxon>Eutetramitia</taxon>
        <taxon>Vahlkampfiidae</taxon>
        <taxon>Naegleria</taxon>
    </lineage>
</organism>
<sequence length="291" mass="32828">MGNSNKTSPSRLDKKTEVIHRLDSSNEWTLTDQLSGVFCGYEYSLDYYVGFEKSKKARYSNSIMRSSKNQLLLPQQASKIILQIQPYSCRLSDAPSTTPNDCDSSSSRQNSDHDKYNAATTYAFYVGKDEVLCTVTKNNNTNICSTLAAQSATPLSNSCHCHVDALVYSKLIEHVSCNIFLLRLSPTTSSTWGNNPQKSLKKIQLCKYSCTHEDTTGKGEETVIATFEREDSPSMIGASSFICIYKQRRSGESEVLCEDLKSAFMNFVLRYTEEIFKHEYLHQNTTHVSER</sequence>
<accession>A0A6A5CHP1</accession>
<dbReference type="GeneID" id="68107926"/>
<evidence type="ECO:0000313" key="2">
    <source>
        <dbReference type="Proteomes" id="UP000444721"/>
    </source>
</evidence>
<proteinExistence type="predicted"/>
<dbReference type="VEuPathDB" id="AmoebaDB:FDP41_000708"/>
<protein>
    <submittedName>
        <fullName evidence="1">Uncharacterized protein</fullName>
    </submittedName>
</protein>
<evidence type="ECO:0000313" key="1">
    <source>
        <dbReference type="EMBL" id="KAF0984809.1"/>
    </source>
</evidence>
<dbReference type="OrthoDB" id="10454394at2759"/>
<name>A0A6A5CHP1_NAEFO</name>
<keyword evidence="2" id="KW-1185">Reference proteome</keyword>